<accession>A0A919PT95</accession>
<evidence type="ECO:0000313" key="1">
    <source>
        <dbReference type="EMBL" id="GIG48035.1"/>
    </source>
</evidence>
<evidence type="ECO:0000313" key="2">
    <source>
        <dbReference type="Proteomes" id="UP000660611"/>
    </source>
</evidence>
<proteinExistence type="predicted"/>
<reference evidence="1" key="1">
    <citation type="submission" date="2021-01" db="EMBL/GenBank/DDBJ databases">
        <title>Whole genome shotgun sequence of Dactylosporangium siamense NBRC 106093.</title>
        <authorList>
            <person name="Komaki H."/>
            <person name="Tamura T."/>
        </authorList>
    </citation>
    <scope>NUCLEOTIDE SEQUENCE</scope>
    <source>
        <strain evidence="1">NBRC 106093</strain>
    </source>
</reference>
<comment type="caution">
    <text evidence="1">The sequence shown here is derived from an EMBL/GenBank/DDBJ whole genome shotgun (WGS) entry which is preliminary data.</text>
</comment>
<name>A0A919PT95_9ACTN</name>
<dbReference type="AlphaFoldDB" id="A0A919PT95"/>
<keyword evidence="2" id="KW-1185">Reference proteome</keyword>
<dbReference type="Proteomes" id="UP000660611">
    <property type="component" value="Unassembled WGS sequence"/>
</dbReference>
<dbReference type="EMBL" id="BONQ01000094">
    <property type="protein sequence ID" value="GIG48035.1"/>
    <property type="molecule type" value="Genomic_DNA"/>
</dbReference>
<sequence>MNATEVLRERVETFRRLAAEHAIPVVIGDPLPLPRNPALPSGLYDVFDVLGHVDTGDLRFGPPAEVHTLEAWQDRDVDEECPLGDPPSIGEGYVVLGDAEDDDIGIGDLSLDVADGSVYFIDGDSYRFYRIDGADLDEIEVDEFAPDLPTFFTRYVFGPDYPRLASSVCNLRVYQTHKHRYVAPWMRLLVAAGLIDPPSRERPRPFTAAGGLLRTRLKPRRGPVAGV</sequence>
<organism evidence="1 2">
    <name type="scientific">Dactylosporangium siamense</name>
    <dbReference type="NCBI Taxonomy" id="685454"/>
    <lineage>
        <taxon>Bacteria</taxon>
        <taxon>Bacillati</taxon>
        <taxon>Actinomycetota</taxon>
        <taxon>Actinomycetes</taxon>
        <taxon>Micromonosporales</taxon>
        <taxon>Micromonosporaceae</taxon>
        <taxon>Dactylosporangium</taxon>
    </lineage>
</organism>
<protein>
    <submittedName>
        <fullName evidence="1">Uncharacterized protein</fullName>
    </submittedName>
</protein>
<dbReference type="RefSeq" id="WP_203849753.1">
    <property type="nucleotide sequence ID" value="NZ_BAAAVW010000021.1"/>
</dbReference>
<gene>
    <name evidence="1" type="ORF">Dsi01nite_060760</name>
</gene>